<keyword evidence="4" id="KW-1185">Reference proteome</keyword>
<name>A0A1Y1UNW0_9TREE</name>
<accession>A0A1Y1UNW0</accession>
<evidence type="ECO:0000313" key="4">
    <source>
        <dbReference type="Proteomes" id="UP000193218"/>
    </source>
</evidence>
<dbReference type="GeneID" id="33556446"/>
<keyword evidence="2" id="KW-0472">Membrane</keyword>
<gene>
    <name evidence="3" type="ORF">BD324DRAFT_614733</name>
</gene>
<dbReference type="RefSeq" id="XP_021873508.1">
    <property type="nucleotide sequence ID" value="XM_022014638.1"/>
</dbReference>
<organism evidence="3 4">
    <name type="scientific">Kockovaella imperatae</name>
    <dbReference type="NCBI Taxonomy" id="4999"/>
    <lineage>
        <taxon>Eukaryota</taxon>
        <taxon>Fungi</taxon>
        <taxon>Dikarya</taxon>
        <taxon>Basidiomycota</taxon>
        <taxon>Agaricomycotina</taxon>
        <taxon>Tremellomycetes</taxon>
        <taxon>Tremellales</taxon>
        <taxon>Cuniculitremaceae</taxon>
        <taxon>Kockovaella</taxon>
    </lineage>
</organism>
<reference evidence="3 4" key="1">
    <citation type="submission" date="2017-03" db="EMBL/GenBank/DDBJ databases">
        <title>Widespread Adenine N6-methylation of Active Genes in Fungi.</title>
        <authorList>
            <consortium name="DOE Joint Genome Institute"/>
            <person name="Mondo S.J."/>
            <person name="Dannebaum R.O."/>
            <person name="Kuo R.C."/>
            <person name="Louie K.B."/>
            <person name="Bewick A.J."/>
            <person name="Labutti K."/>
            <person name="Haridas S."/>
            <person name="Kuo A."/>
            <person name="Salamov A."/>
            <person name="Ahrendt S.R."/>
            <person name="Lau R."/>
            <person name="Bowen B.P."/>
            <person name="Lipzen A."/>
            <person name="Sullivan W."/>
            <person name="Andreopoulos W.B."/>
            <person name="Clum A."/>
            <person name="Lindquist E."/>
            <person name="Daum C."/>
            <person name="Northen T.R."/>
            <person name="Ramamoorthy G."/>
            <person name="Schmitz R.J."/>
            <person name="Gryganskyi A."/>
            <person name="Culley D."/>
            <person name="Magnuson J."/>
            <person name="James T.Y."/>
            <person name="O'Malley M.A."/>
            <person name="Stajich J.E."/>
            <person name="Spatafora J.W."/>
            <person name="Visel A."/>
            <person name="Grigoriev I.V."/>
        </authorList>
    </citation>
    <scope>NUCLEOTIDE SEQUENCE [LARGE SCALE GENOMIC DNA]</scope>
    <source>
        <strain evidence="3 4">NRRL Y-17943</strain>
    </source>
</reference>
<keyword evidence="2" id="KW-0812">Transmembrane</keyword>
<feature type="compositionally biased region" description="Pro residues" evidence="1">
    <location>
        <begin position="39"/>
        <end position="48"/>
    </location>
</feature>
<feature type="transmembrane region" description="Helical" evidence="2">
    <location>
        <begin position="109"/>
        <end position="129"/>
    </location>
</feature>
<feature type="region of interest" description="Disordered" evidence="1">
    <location>
        <begin position="33"/>
        <end position="59"/>
    </location>
</feature>
<sequence>MLRTVIPHAGPSRLRFQVDVRCLISQTSVRLYATEGRPARPPPPPPPAKARIRQDRPLPLPIPSTPHTRVAIPHDPKWPWVVIPSRTPGVVEMERIVFSRPYVDRNENLPIYTLIFLTVVVGWTVANLVDPVEIPPESKERLRGKFGSTFDEGMPWWFYPSICLVVSAIPVAAIYLQGRLVTRLSQVRYTEGNKDRIVLRLTTPNHQMRIPIWKVKPYPRPRDIDPKKCSIRWSYKGANVVELGLKTKDTLLTQNYTLLFTSEEKVLERAGNQDVVISVKRI</sequence>
<protein>
    <submittedName>
        <fullName evidence="3">Uncharacterized protein</fullName>
    </submittedName>
</protein>
<keyword evidence="2" id="KW-1133">Transmembrane helix</keyword>
<evidence type="ECO:0000256" key="1">
    <source>
        <dbReference type="SAM" id="MobiDB-lite"/>
    </source>
</evidence>
<dbReference type="InParanoid" id="A0A1Y1UNW0"/>
<evidence type="ECO:0000256" key="2">
    <source>
        <dbReference type="SAM" id="Phobius"/>
    </source>
</evidence>
<dbReference type="EMBL" id="NBSH01000002">
    <property type="protein sequence ID" value="ORX39723.1"/>
    <property type="molecule type" value="Genomic_DNA"/>
</dbReference>
<feature type="transmembrane region" description="Helical" evidence="2">
    <location>
        <begin position="156"/>
        <end position="176"/>
    </location>
</feature>
<dbReference type="AlphaFoldDB" id="A0A1Y1UNW0"/>
<dbReference type="Proteomes" id="UP000193218">
    <property type="component" value="Unassembled WGS sequence"/>
</dbReference>
<feature type="non-terminal residue" evidence="3">
    <location>
        <position position="282"/>
    </location>
</feature>
<evidence type="ECO:0000313" key="3">
    <source>
        <dbReference type="EMBL" id="ORX39723.1"/>
    </source>
</evidence>
<comment type="caution">
    <text evidence="3">The sequence shown here is derived from an EMBL/GenBank/DDBJ whole genome shotgun (WGS) entry which is preliminary data.</text>
</comment>
<proteinExistence type="predicted"/>